<dbReference type="PANTHER" id="PTHR42195:SF1">
    <property type="entry name" value="ZINC FINGER PROTEIN"/>
    <property type="match status" value="1"/>
</dbReference>
<dbReference type="EMBL" id="JARFPK010000001">
    <property type="protein sequence ID" value="MDF0589575.1"/>
    <property type="molecule type" value="Genomic_DNA"/>
</dbReference>
<reference evidence="1 2" key="1">
    <citation type="submission" date="2023-03" db="EMBL/GenBank/DDBJ databases">
        <title>WGS of Methanotrichaceae archaeon Mx.</title>
        <authorList>
            <person name="Sorokin D.Y."/>
            <person name="Merkel A.Y."/>
        </authorList>
    </citation>
    <scope>NUCLEOTIDE SEQUENCE [LARGE SCALE GENOMIC DNA]</scope>
    <source>
        <strain evidence="1 2">Mx</strain>
    </source>
</reference>
<sequence>MDEEIFCPQCDDFTEHLTVKLGREHLVRCGGCGAVHPVKMERARLTTLRVIISSIDSSTRRTIEVPADDLLRVGDDLLVDDGVEEVAMVEVTSIELEGGRREEAATAGDVKTLWTRDVEVVAVKVAVQRRGKTVSYSVPVKGDEVFEVGELRTVEGRRFRVEKIQDRSGRSVVRALAKEIIRIWGGAL</sequence>
<dbReference type="Pfam" id="PF19769">
    <property type="entry name" value="CPxCG_zf"/>
    <property type="match status" value="1"/>
</dbReference>
<protein>
    <submittedName>
        <fullName evidence="1">HVO_0476 family zinc finger protein</fullName>
    </submittedName>
</protein>
<organism evidence="1 2">
    <name type="scientific">Candidatus Methanocrinis natronophilus</name>
    <dbReference type="NCBI Taxonomy" id="3033396"/>
    <lineage>
        <taxon>Archaea</taxon>
        <taxon>Methanobacteriati</taxon>
        <taxon>Methanobacteriota</taxon>
        <taxon>Stenosarchaea group</taxon>
        <taxon>Methanomicrobia</taxon>
        <taxon>Methanotrichales</taxon>
        <taxon>Methanotrichaceae</taxon>
        <taxon>Methanocrinis</taxon>
    </lineage>
</organism>
<dbReference type="PANTHER" id="PTHR42195">
    <property type="entry name" value="UCP015877 FAMILY PROTEIN"/>
    <property type="match status" value="1"/>
</dbReference>
<accession>A0ABT5X4E5</accession>
<gene>
    <name evidence="1" type="ORF">P0O15_00060</name>
</gene>
<dbReference type="PIRSF" id="PIRSF015877">
    <property type="entry name" value="UCP015877"/>
    <property type="match status" value="1"/>
</dbReference>
<comment type="caution">
    <text evidence="1">The sequence shown here is derived from an EMBL/GenBank/DDBJ whole genome shotgun (WGS) entry which is preliminary data.</text>
</comment>
<name>A0ABT5X4E5_9EURY</name>
<evidence type="ECO:0000313" key="2">
    <source>
        <dbReference type="Proteomes" id="UP001220010"/>
    </source>
</evidence>
<dbReference type="RefSeq" id="WP_316965338.1">
    <property type="nucleotide sequence ID" value="NZ_JARFPK010000001.1"/>
</dbReference>
<evidence type="ECO:0000313" key="1">
    <source>
        <dbReference type="EMBL" id="MDF0589575.1"/>
    </source>
</evidence>
<dbReference type="InterPro" id="IPR012041">
    <property type="entry name" value="Znf_CPxCG-like"/>
</dbReference>
<proteinExistence type="predicted"/>
<dbReference type="Proteomes" id="UP001220010">
    <property type="component" value="Unassembled WGS sequence"/>
</dbReference>
<keyword evidence="2" id="KW-1185">Reference proteome</keyword>